<dbReference type="Proteomes" id="UP000887577">
    <property type="component" value="Unplaced"/>
</dbReference>
<protein>
    <submittedName>
        <fullName evidence="3">Phorbol-ester/DAG-type domain-containing protein</fullName>
    </submittedName>
</protein>
<keyword evidence="2" id="KW-1185">Reference proteome</keyword>
<organism evidence="2 3">
    <name type="scientific">Panagrolaimus superbus</name>
    <dbReference type="NCBI Taxonomy" id="310955"/>
    <lineage>
        <taxon>Eukaryota</taxon>
        <taxon>Metazoa</taxon>
        <taxon>Ecdysozoa</taxon>
        <taxon>Nematoda</taxon>
        <taxon>Chromadorea</taxon>
        <taxon>Rhabditida</taxon>
        <taxon>Tylenchina</taxon>
        <taxon>Panagrolaimomorpha</taxon>
        <taxon>Panagrolaimoidea</taxon>
        <taxon>Panagrolaimidae</taxon>
        <taxon>Panagrolaimus</taxon>
    </lineage>
</organism>
<dbReference type="InterPro" id="IPR002219">
    <property type="entry name" value="PKC_DAG/PE"/>
</dbReference>
<evidence type="ECO:0000259" key="1">
    <source>
        <dbReference type="PROSITE" id="PS50081"/>
    </source>
</evidence>
<accession>A0A914YTV9</accession>
<evidence type="ECO:0000313" key="3">
    <source>
        <dbReference type="WBParaSite" id="PSU_v2.g3588.t1"/>
    </source>
</evidence>
<dbReference type="WBParaSite" id="PSU_v2.g3588.t1">
    <property type="protein sequence ID" value="PSU_v2.g3588.t1"/>
    <property type="gene ID" value="PSU_v2.g3588"/>
</dbReference>
<dbReference type="PROSITE" id="PS50081">
    <property type="entry name" value="ZF_DAG_PE_2"/>
    <property type="match status" value="1"/>
</dbReference>
<sequence>MFVQKTTNDIFSKIFCDNCVDENNREHCRATHRHDFVELDRFKCIKCQKECHRLCRESFAENTCKTCQPIPFRFNAAPLSESSPSTSAQSSSSSTAPATLIEINTVILKQNNCFTKVLGQKKFKFSKPDLLQKAIEYVKMLRLEQKLGEDEAMNQYYFNLSNCNLKIYGLFHAHEEGDLLMAIAFVEEVGPRCLIEVLAFQATISSIKNVIKKEIITSFFVELVKIQRNLNEFVHIRVAEGVRGYSGEIFENISNQLPKINIAVKKLKDSLVNTSSLFQIPCFSNDPKFLQIINVIHELGFKINGKLPKLRSHLSLEAAAKNYIAQLTNEIVVNGLTKKMIAKSDSAKENGSEEKSLSILSINDLLQAMEEMHLKFSDIQNCCYSTFKIVGLFFGKSKIRIIITKSKKC</sequence>
<proteinExistence type="predicted"/>
<reference evidence="3" key="1">
    <citation type="submission" date="2022-11" db="UniProtKB">
        <authorList>
            <consortium name="WormBaseParasite"/>
        </authorList>
    </citation>
    <scope>IDENTIFICATION</scope>
</reference>
<feature type="domain" description="Phorbol-ester/DAG-type" evidence="1">
    <location>
        <begin position="1"/>
        <end position="64"/>
    </location>
</feature>
<dbReference type="AlphaFoldDB" id="A0A914YTV9"/>
<name>A0A914YTV9_9BILA</name>
<evidence type="ECO:0000313" key="2">
    <source>
        <dbReference type="Proteomes" id="UP000887577"/>
    </source>
</evidence>